<organism evidence="2">
    <name type="scientific">Archaeoglobus fulgidus</name>
    <dbReference type="NCBI Taxonomy" id="2234"/>
    <lineage>
        <taxon>Archaea</taxon>
        <taxon>Methanobacteriati</taxon>
        <taxon>Methanobacteriota</taxon>
        <taxon>Archaeoglobi</taxon>
        <taxon>Archaeoglobales</taxon>
        <taxon>Archaeoglobaceae</taxon>
        <taxon>Archaeoglobus</taxon>
    </lineage>
</organism>
<dbReference type="InterPro" id="IPR012443">
    <property type="entry name" value="DUF1646"/>
</dbReference>
<keyword evidence="1" id="KW-0472">Membrane</keyword>
<evidence type="ECO:0000313" key="2">
    <source>
        <dbReference type="EMBL" id="HET21124.1"/>
    </source>
</evidence>
<comment type="caution">
    <text evidence="2">The sequence shown here is derived from an EMBL/GenBank/DDBJ whole genome shotgun (WGS) entry which is preliminary data.</text>
</comment>
<name>A0A7C2S6N8_ARCFL</name>
<dbReference type="Pfam" id="PF07854">
    <property type="entry name" value="DUF1646"/>
    <property type="match status" value="1"/>
</dbReference>
<gene>
    <name evidence="2" type="ORF">ENN70_03305</name>
</gene>
<evidence type="ECO:0000256" key="1">
    <source>
        <dbReference type="SAM" id="Phobius"/>
    </source>
</evidence>
<keyword evidence="1" id="KW-1133">Transmembrane helix</keyword>
<dbReference type="AlphaFoldDB" id="A0A7C2S6N8"/>
<sequence>MQEDPLIAAGLLIILILVLILPFRVRKVEENLEPFFLIMGIAAT</sequence>
<feature type="transmembrane region" description="Helical" evidence="1">
    <location>
        <begin position="6"/>
        <end position="25"/>
    </location>
</feature>
<accession>A0A7C2S6N8</accession>
<keyword evidence="1" id="KW-0812">Transmembrane</keyword>
<protein>
    <submittedName>
        <fullName evidence="2">DUF1646 domain-containing protein</fullName>
    </submittedName>
</protein>
<dbReference type="EMBL" id="DSCQ01000039">
    <property type="protein sequence ID" value="HET21124.1"/>
    <property type="molecule type" value="Genomic_DNA"/>
</dbReference>
<proteinExistence type="predicted"/>
<reference evidence="2" key="1">
    <citation type="journal article" date="2020" name="mSystems">
        <title>Genome- and Community-Level Interaction Insights into Carbon Utilization and Element Cycling Functions of Hydrothermarchaeota in Hydrothermal Sediment.</title>
        <authorList>
            <person name="Zhou Z."/>
            <person name="Liu Y."/>
            <person name="Xu W."/>
            <person name="Pan J."/>
            <person name="Luo Z.H."/>
            <person name="Li M."/>
        </authorList>
    </citation>
    <scope>NUCLEOTIDE SEQUENCE [LARGE SCALE GENOMIC DNA]</scope>
    <source>
        <strain evidence="2">SpSt-12</strain>
    </source>
</reference>